<keyword evidence="1" id="KW-0732">Signal</keyword>
<accession>A0A7M5UP38</accession>
<evidence type="ECO:0000313" key="3">
    <source>
        <dbReference type="Proteomes" id="UP000594262"/>
    </source>
</evidence>
<reference evidence="2" key="1">
    <citation type="submission" date="2021-01" db="UniProtKB">
        <authorList>
            <consortium name="EnsemblMetazoa"/>
        </authorList>
    </citation>
    <scope>IDENTIFICATION</scope>
</reference>
<sequence length="121" mass="14047">MMKIIEINLLVLAILCLASYITCRNIEMEFEEEMKRETKPIEGNHDITKRNIGSVRYTICKLSSFPEIQRCHQKNKINLFNIQCKFVSNQTKWNVDCTGQKCTQPRGVYAGFFCCDIKCNA</sequence>
<dbReference type="EnsemblMetazoa" id="CLYHEMT003506.1">
    <property type="protein sequence ID" value="CLYHEMP003506.1"/>
    <property type="gene ID" value="CLYHEMG003506"/>
</dbReference>
<feature type="chain" id="PRO_5029714761" description="Cnidarian restricted protein" evidence="1">
    <location>
        <begin position="24"/>
        <end position="121"/>
    </location>
</feature>
<evidence type="ECO:0008006" key="4">
    <source>
        <dbReference type="Google" id="ProtNLM"/>
    </source>
</evidence>
<keyword evidence="3" id="KW-1185">Reference proteome</keyword>
<organism evidence="2 3">
    <name type="scientific">Clytia hemisphaerica</name>
    <dbReference type="NCBI Taxonomy" id="252671"/>
    <lineage>
        <taxon>Eukaryota</taxon>
        <taxon>Metazoa</taxon>
        <taxon>Cnidaria</taxon>
        <taxon>Hydrozoa</taxon>
        <taxon>Hydroidolina</taxon>
        <taxon>Leptothecata</taxon>
        <taxon>Obeliida</taxon>
        <taxon>Clytiidae</taxon>
        <taxon>Clytia</taxon>
    </lineage>
</organism>
<protein>
    <recommendedName>
        <fullName evidence="4">Cnidarian restricted protein</fullName>
    </recommendedName>
</protein>
<evidence type="ECO:0000256" key="1">
    <source>
        <dbReference type="SAM" id="SignalP"/>
    </source>
</evidence>
<proteinExistence type="predicted"/>
<dbReference type="AlphaFoldDB" id="A0A7M5UP38"/>
<dbReference type="Proteomes" id="UP000594262">
    <property type="component" value="Unplaced"/>
</dbReference>
<name>A0A7M5UP38_9CNID</name>
<feature type="signal peptide" evidence="1">
    <location>
        <begin position="1"/>
        <end position="23"/>
    </location>
</feature>
<evidence type="ECO:0000313" key="2">
    <source>
        <dbReference type="EnsemblMetazoa" id="CLYHEMP003506.1"/>
    </source>
</evidence>